<organism evidence="2 3">
    <name type="scientific">Laetiporus sulphureus 93-53</name>
    <dbReference type="NCBI Taxonomy" id="1314785"/>
    <lineage>
        <taxon>Eukaryota</taxon>
        <taxon>Fungi</taxon>
        <taxon>Dikarya</taxon>
        <taxon>Basidiomycota</taxon>
        <taxon>Agaricomycotina</taxon>
        <taxon>Agaricomycetes</taxon>
        <taxon>Polyporales</taxon>
        <taxon>Laetiporus</taxon>
    </lineage>
</organism>
<sequence length="351" mass="39622">MFSVQNSHSTWQQIQHGDMGEGTSLREEKQDGHGQRSEMGMGGEERVPDALTITPRDTPNFVSLDQSIWTKIDRDYFDEWLDAALRNSGFSIDLMKAGIVTGELVPLVWVSSLPSAERLTAVLDDLSKGAEESSQGLQKFKAAVLSAIDHISIADDFAVHQQNCPYLSRPWLSDDEGLSKSQQLEPWVDPTAIASAFMKTLLVDGELYQSRLVWLKQQLAVLHELIVQDHAKLTHRRATILAQWWTYLGWNQDKLHHLDSDLTLIHRIDSHRRHALAYTVGALQTLQELNNQIQDSLQTAQHPAFTGYIIPVRLQSRSIQTCLERLKRVAKGERKTTAMKRISAVPLDGCR</sequence>
<evidence type="ECO:0000256" key="1">
    <source>
        <dbReference type="SAM" id="MobiDB-lite"/>
    </source>
</evidence>
<gene>
    <name evidence="2" type="ORF">LAESUDRAFT_763045</name>
</gene>
<protein>
    <submittedName>
        <fullName evidence="2">Uncharacterized protein</fullName>
    </submittedName>
</protein>
<proteinExistence type="predicted"/>
<dbReference type="STRING" id="1314785.A0A165C304"/>
<dbReference type="RefSeq" id="XP_040759849.1">
    <property type="nucleotide sequence ID" value="XM_040913190.1"/>
</dbReference>
<keyword evidence="3" id="KW-1185">Reference proteome</keyword>
<dbReference type="EMBL" id="KV427655">
    <property type="protein sequence ID" value="KZT02109.1"/>
    <property type="molecule type" value="Genomic_DNA"/>
</dbReference>
<dbReference type="Proteomes" id="UP000076871">
    <property type="component" value="Unassembled WGS sequence"/>
</dbReference>
<reference evidence="2 3" key="1">
    <citation type="journal article" date="2016" name="Mol. Biol. Evol.">
        <title>Comparative Genomics of Early-Diverging Mushroom-Forming Fungi Provides Insights into the Origins of Lignocellulose Decay Capabilities.</title>
        <authorList>
            <person name="Nagy L.G."/>
            <person name="Riley R."/>
            <person name="Tritt A."/>
            <person name="Adam C."/>
            <person name="Daum C."/>
            <person name="Floudas D."/>
            <person name="Sun H."/>
            <person name="Yadav J.S."/>
            <person name="Pangilinan J."/>
            <person name="Larsson K.H."/>
            <person name="Matsuura K."/>
            <person name="Barry K."/>
            <person name="Labutti K."/>
            <person name="Kuo R."/>
            <person name="Ohm R.A."/>
            <person name="Bhattacharya S.S."/>
            <person name="Shirouzu T."/>
            <person name="Yoshinaga Y."/>
            <person name="Martin F.M."/>
            <person name="Grigoriev I.V."/>
            <person name="Hibbett D.S."/>
        </authorList>
    </citation>
    <scope>NUCLEOTIDE SEQUENCE [LARGE SCALE GENOMIC DNA]</scope>
    <source>
        <strain evidence="2 3">93-53</strain>
    </source>
</reference>
<name>A0A165C304_9APHY</name>
<dbReference type="InParanoid" id="A0A165C304"/>
<dbReference type="GeneID" id="63830218"/>
<dbReference type="AlphaFoldDB" id="A0A165C304"/>
<evidence type="ECO:0000313" key="3">
    <source>
        <dbReference type="Proteomes" id="UP000076871"/>
    </source>
</evidence>
<feature type="compositionally biased region" description="Polar residues" evidence="1">
    <location>
        <begin position="1"/>
        <end position="15"/>
    </location>
</feature>
<feature type="region of interest" description="Disordered" evidence="1">
    <location>
        <begin position="1"/>
        <end position="45"/>
    </location>
</feature>
<feature type="compositionally biased region" description="Basic and acidic residues" evidence="1">
    <location>
        <begin position="24"/>
        <end position="36"/>
    </location>
</feature>
<accession>A0A165C304</accession>
<dbReference type="OrthoDB" id="2750550at2759"/>
<evidence type="ECO:0000313" key="2">
    <source>
        <dbReference type="EMBL" id="KZT02109.1"/>
    </source>
</evidence>